<organism evidence="2">
    <name type="scientific">hydrothermal vent metagenome</name>
    <dbReference type="NCBI Taxonomy" id="652676"/>
    <lineage>
        <taxon>unclassified sequences</taxon>
        <taxon>metagenomes</taxon>
        <taxon>ecological metagenomes</taxon>
    </lineage>
</organism>
<reference evidence="2" key="1">
    <citation type="submission" date="2018-06" db="EMBL/GenBank/DDBJ databases">
        <authorList>
            <person name="Zhirakovskaya E."/>
        </authorList>
    </citation>
    <scope>NUCLEOTIDE SEQUENCE</scope>
</reference>
<keyword evidence="1" id="KW-1133">Transmembrane helix</keyword>
<dbReference type="PANTHER" id="PTHR36453:SF1">
    <property type="entry name" value="RIGHT HANDED BETA HELIX DOMAIN-CONTAINING PROTEIN"/>
    <property type="match status" value="1"/>
</dbReference>
<sequence>MKDILKTILYTAIIVLLNISDVLIIAQQNDGRFLRGVKYSEFTINNTDADFYVSQNGNDNWSGALSAPNKDKTDGPFATIRRAKAAVKELKSKIYETKNKAIDTRYKGSPHKFGKGKDILVLIRNGNYQLDSTLAFTSVDGGERIETDLPTGAFEYHKLKDHFVTYAAYPGEQPVIIGGKEITKWKEEEKGVWNSQVNIADIDELFINNKRQTLARYPNNGSLSMAEQPIDESWFKYKDGDIKNWDGIEKGRIRMKVRWGSRNVGISKVDEKKHILYLDRATEGMLYVSPTYYIENVEALLDTAGEWYFNSDKKILKIIPKE</sequence>
<evidence type="ECO:0000313" key="2">
    <source>
        <dbReference type="EMBL" id="VAX21132.1"/>
    </source>
</evidence>
<dbReference type="AlphaFoldDB" id="A0A3B1BZ95"/>
<keyword evidence="1" id="KW-0472">Membrane</keyword>
<feature type="non-terminal residue" evidence="2">
    <location>
        <position position="322"/>
    </location>
</feature>
<feature type="transmembrane region" description="Helical" evidence="1">
    <location>
        <begin position="7"/>
        <end position="26"/>
    </location>
</feature>
<accession>A0A3B1BZ95</accession>
<dbReference type="EMBL" id="UOGD01000186">
    <property type="protein sequence ID" value="VAX21132.1"/>
    <property type="molecule type" value="Genomic_DNA"/>
</dbReference>
<keyword evidence="1" id="KW-0812">Transmembrane</keyword>
<protein>
    <submittedName>
        <fullName evidence="2">Uncharacterized protein</fullName>
    </submittedName>
</protein>
<dbReference type="Gene3D" id="2.160.20.10">
    <property type="entry name" value="Single-stranded right-handed beta-helix, Pectin lyase-like"/>
    <property type="match status" value="1"/>
</dbReference>
<dbReference type="PANTHER" id="PTHR36453">
    <property type="entry name" value="SECRETED PROTEIN-RELATED"/>
    <property type="match status" value="1"/>
</dbReference>
<proteinExistence type="predicted"/>
<gene>
    <name evidence="2" type="ORF">MNBD_IGNAVI01-1384</name>
</gene>
<evidence type="ECO:0000256" key="1">
    <source>
        <dbReference type="SAM" id="Phobius"/>
    </source>
</evidence>
<name>A0A3B1BZ95_9ZZZZ</name>
<dbReference type="InterPro" id="IPR012334">
    <property type="entry name" value="Pectin_lyas_fold"/>
</dbReference>